<reference evidence="2 3" key="1">
    <citation type="submission" date="2019-06" db="EMBL/GenBank/DDBJ databases">
        <title>Genome Sequence of the Brown Rot Fungal Pathogen Monilinia laxa.</title>
        <authorList>
            <person name="De Miccolis Angelini R.M."/>
            <person name="Landi L."/>
            <person name="Abate D."/>
            <person name="Pollastro S."/>
            <person name="Romanazzi G."/>
            <person name="Faretra F."/>
        </authorList>
    </citation>
    <scope>NUCLEOTIDE SEQUENCE [LARGE SCALE GENOMIC DNA]</scope>
    <source>
        <strain evidence="2 3">Mlax316</strain>
    </source>
</reference>
<name>A0A5N6K2M4_MONLA</name>
<dbReference type="EMBL" id="VIGI01000009">
    <property type="protein sequence ID" value="KAB8296413.1"/>
    <property type="molecule type" value="Genomic_DNA"/>
</dbReference>
<feature type="region of interest" description="Disordered" evidence="1">
    <location>
        <begin position="1"/>
        <end position="26"/>
    </location>
</feature>
<evidence type="ECO:0000313" key="3">
    <source>
        <dbReference type="Proteomes" id="UP000326757"/>
    </source>
</evidence>
<feature type="compositionally biased region" description="Polar residues" evidence="1">
    <location>
        <begin position="16"/>
        <end position="26"/>
    </location>
</feature>
<accession>A0A5N6K2M4</accession>
<keyword evidence="3" id="KW-1185">Reference proteome</keyword>
<dbReference type="Proteomes" id="UP000326757">
    <property type="component" value="Unassembled WGS sequence"/>
</dbReference>
<comment type="caution">
    <text evidence="2">The sequence shown here is derived from an EMBL/GenBank/DDBJ whole genome shotgun (WGS) entry which is preliminary data.</text>
</comment>
<sequence>MNARRKSGLKERTPIASGTSFQSNTTSTLCRPIRVENICLFHAFTGDHEMKDLLPRNCSFSQAKLWCKNSNHYFYIFSTYWMAEFEAIFDTLHVA</sequence>
<evidence type="ECO:0000313" key="2">
    <source>
        <dbReference type="EMBL" id="KAB8296413.1"/>
    </source>
</evidence>
<proteinExistence type="predicted"/>
<dbReference type="AlphaFoldDB" id="A0A5N6K2M4"/>
<gene>
    <name evidence="2" type="ORF">EYC80_009157</name>
</gene>
<organism evidence="2 3">
    <name type="scientific">Monilinia laxa</name>
    <name type="common">Brown rot fungus</name>
    <name type="synonym">Sclerotinia laxa</name>
    <dbReference type="NCBI Taxonomy" id="61186"/>
    <lineage>
        <taxon>Eukaryota</taxon>
        <taxon>Fungi</taxon>
        <taxon>Dikarya</taxon>
        <taxon>Ascomycota</taxon>
        <taxon>Pezizomycotina</taxon>
        <taxon>Leotiomycetes</taxon>
        <taxon>Helotiales</taxon>
        <taxon>Sclerotiniaceae</taxon>
        <taxon>Monilinia</taxon>
    </lineage>
</organism>
<evidence type="ECO:0000256" key="1">
    <source>
        <dbReference type="SAM" id="MobiDB-lite"/>
    </source>
</evidence>
<protein>
    <submittedName>
        <fullName evidence="2">Uncharacterized protein</fullName>
    </submittedName>
</protein>